<feature type="transmembrane region" description="Helical" evidence="4">
    <location>
        <begin position="98"/>
        <end position="119"/>
    </location>
</feature>
<dbReference type="Gene3D" id="1.20.1250.20">
    <property type="entry name" value="MFS general substrate transporter like domains"/>
    <property type="match status" value="1"/>
</dbReference>
<feature type="transmembrane region" description="Helical" evidence="4">
    <location>
        <begin position="320"/>
        <end position="342"/>
    </location>
</feature>
<evidence type="ECO:0000313" key="5">
    <source>
        <dbReference type="EMBL" id="KAA3530065.1"/>
    </source>
</evidence>
<sequence length="372" mass="38713">MSGQKFGVAGSIALVIGHFSGMLDLIALPVWVGALVERFGFSPQQAGGIVTLFLVGAVVASLIVAPRFNQMNQRRWASTAFAVAATAFLGASRETAFLPLALLHLTAGFAVGTALSMVHGTIGQATNPHRLYAMAGIALGLFAIVLLAAIPQLLIVYGGSVLFYVFTGIMVIAALTCTFLFRNPVHAVEPEKKPFSRAMWFTIFGISILTFNQSMVFSFVEVIGKSRGFSAESVLAVLIALGFVNFIVPSPLAAFLQTRVSATTVTQIGPAVQVILAIIVTSATVFPLWAVAASLFVSVQIFTHNFAFGRLAKLDPTGRAVAATPAMLMVGAALGPIVGGALGENFGFAALGVTAVAVGAVSIGFFTKAKTA</sequence>
<feature type="transmembrane region" description="Helical" evidence="4">
    <location>
        <begin position="46"/>
        <end position="64"/>
    </location>
</feature>
<dbReference type="Pfam" id="PF07690">
    <property type="entry name" value="MFS_1"/>
    <property type="match status" value="1"/>
</dbReference>
<feature type="transmembrane region" description="Helical" evidence="4">
    <location>
        <begin position="348"/>
        <end position="367"/>
    </location>
</feature>
<evidence type="ECO:0000313" key="8">
    <source>
        <dbReference type="Proteomes" id="UP000440716"/>
    </source>
</evidence>
<protein>
    <submittedName>
        <fullName evidence="5">MFS transporter</fullName>
    </submittedName>
</protein>
<evidence type="ECO:0000313" key="6">
    <source>
        <dbReference type="EMBL" id="MVA54925.1"/>
    </source>
</evidence>
<keyword evidence="1 4" id="KW-0812">Transmembrane</keyword>
<evidence type="ECO:0000256" key="4">
    <source>
        <dbReference type="SAM" id="Phobius"/>
    </source>
</evidence>
<feature type="transmembrane region" description="Helical" evidence="4">
    <location>
        <begin position="161"/>
        <end position="181"/>
    </location>
</feature>
<evidence type="ECO:0000256" key="2">
    <source>
        <dbReference type="ARBA" id="ARBA00022989"/>
    </source>
</evidence>
<feature type="transmembrane region" description="Helical" evidence="4">
    <location>
        <begin position="201"/>
        <end position="223"/>
    </location>
</feature>
<gene>
    <name evidence="5" type="ORF">DXT89_04775</name>
    <name evidence="6" type="ORF">GOZ88_02245</name>
</gene>
<name>A0A368P035_AGRVI</name>
<dbReference type="InterPro" id="IPR036259">
    <property type="entry name" value="MFS_trans_sf"/>
</dbReference>
<comment type="caution">
    <text evidence="5">The sequence shown here is derived from an EMBL/GenBank/DDBJ whole genome shotgun (WGS) entry which is preliminary data.</text>
</comment>
<feature type="transmembrane region" description="Helical" evidence="4">
    <location>
        <begin position="286"/>
        <end position="308"/>
    </location>
</feature>
<reference evidence="5 7" key="1">
    <citation type="submission" date="2018-08" db="EMBL/GenBank/DDBJ databases">
        <title>Genome sequencing of Agrobacterium vitis strain ICMP 10754.</title>
        <authorList>
            <person name="Visnovsky S.B."/>
            <person name="Pitman A.R."/>
        </authorList>
    </citation>
    <scope>NUCLEOTIDE SEQUENCE [LARGE SCALE GENOMIC DNA]</scope>
    <source>
        <strain evidence="5 7">ICMP 10754</strain>
    </source>
</reference>
<accession>A0A368P035</accession>
<dbReference type="InterPro" id="IPR011701">
    <property type="entry name" value="MFS"/>
</dbReference>
<feature type="transmembrane region" description="Helical" evidence="4">
    <location>
        <begin position="229"/>
        <end position="248"/>
    </location>
</feature>
<dbReference type="Proteomes" id="UP000436911">
    <property type="component" value="Unassembled WGS sequence"/>
</dbReference>
<dbReference type="AlphaFoldDB" id="A0A368P035"/>
<dbReference type="RefSeq" id="WP_060717347.1">
    <property type="nucleotide sequence ID" value="NZ_CP055266.1"/>
</dbReference>
<evidence type="ECO:0000256" key="3">
    <source>
        <dbReference type="ARBA" id="ARBA00023136"/>
    </source>
</evidence>
<dbReference type="Proteomes" id="UP000440716">
    <property type="component" value="Unassembled WGS sequence"/>
</dbReference>
<feature type="transmembrane region" description="Helical" evidence="4">
    <location>
        <begin position="131"/>
        <end position="155"/>
    </location>
</feature>
<reference evidence="6 8" key="2">
    <citation type="submission" date="2019-12" db="EMBL/GenBank/DDBJ databases">
        <title>Whole-genome sequencing of Allorhizobium vitis.</title>
        <authorList>
            <person name="Gan H.M."/>
            <person name="Szegedi E."/>
            <person name="Burr T."/>
            <person name="Savka M.A."/>
        </authorList>
    </citation>
    <scope>NUCLEOTIDE SEQUENCE [LARGE SCALE GENOMIC DNA]</scope>
    <source>
        <strain evidence="6 8">CG415</strain>
    </source>
</reference>
<dbReference type="GeneID" id="60680647"/>
<evidence type="ECO:0000256" key="1">
    <source>
        <dbReference type="ARBA" id="ARBA00022692"/>
    </source>
</evidence>
<dbReference type="OrthoDB" id="8229750at2"/>
<proteinExistence type="predicted"/>
<keyword evidence="2 4" id="KW-1133">Transmembrane helix</keyword>
<feature type="transmembrane region" description="Helical" evidence="4">
    <location>
        <begin position="12"/>
        <end position="34"/>
    </location>
</feature>
<dbReference type="SUPFAM" id="SSF103473">
    <property type="entry name" value="MFS general substrate transporter"/>
    <property type="match status" value="1"/>
</dbReference>
<evidence type="ECO:0000313" key="7">
    <source>
        <dbReference type="Proteomes" id="UP000436911"/>
    </source>
</evidence>
<dbReference type="EMBL" id="WPHU01000001">
    <property type="protein sequence ID" value="MVA54925.1"/>
    <property type="molecule type" value="Genomic_DNA"/>
</dbReference>
<keyword evidence="3 4" id="KW-0472">Membrane</keyword>
<dbReference type="GO" id="GO:0022857">
    <property type="term" value="F:transmembrane transporter activity"/>
    <property type="evidence" value="ECO:0007669"/>
    <property type="project" value="InterPro"/>
</dbReference>
<organism evidence="5 7">
    <name type="scientific">Agrobacterium vitis</name>
    <name type="common">Rhizobium vitis</name>
    <dbReference type="NCBI Taxonomy" id="373"/>
    <lineage>
        <taxon>Bacteria</taxon>
        <taxon>Pseudomonadati</taxon>
        <taxon>Pseudomonadota</taxon>
        <taxon>Alphaproteobacteria</taxon>
        <taxon>Hyphomicrobiales</taxon>
        <taxon>Rhizobiaceae</taxon>
        <taxon>Rhizobium/Agrobacterium group</taxon>
        <taxon>Agrobacterium</taxon>
    </lineage>
</organism>
<dbReference type="EMBL" id="QUSG01000002">
    <property type="protein sequence ID" value="KAA3530065.1"/>
    <property type="molecule type" value="Genomic_DNA"/>
</dbReference>